<dbReference type="RefSeq" id="WP_354643908.1">
    <property type="nucleotide sequence ID" value="NZ_CP159872.1"/>
</dbReference>
<organism evidence="1">
    <name type="scientific">Kitasatospora camelliae</name>
    <dbReference type="NCBI Taxonomy" id="3156397"/>
    <lineage>
        <taxon>Bacteria</taxon>
        <taxon>Bacillati</taxon>
        <taxon>Actinomycetota</taxon>
        <taxon>Actinomycetes</taxon>
        <taxon>Kitasatosporales</taxon>
        <taxon>Streptomycetaceae</taxon>
        <taxon>Kitasatospora</taxon>
    </lineage>
</organism>
<name>A0AAU8K4K8_9ACTN</name>
<dbReference type="AlphaFoldDB" id="A0AAU8K4K8"/>
<gene>
    <name evidence="1" type="ORF">ABWK59_30670</name>
</gene>
<accession>A0AAU8K4K8</accession>
<dbReference type="KEGG" id="kcm:ABWK59_30670"/>
<evidence type="ECO:0000313" key="1">
    <source>
        <dbReference type="EMBL" id="XCM82973.1"/>
    </source>
</evidence>
<protein>
    <submittedName>
        <fullName evidence="1">Uncharacterized protein</fullName>
    </submittedName>
</protein>
<sequence length="74" mass="8129">MTTTLRLHGGPADGVTYRLFAGDPVPAQLELSIRLGFPHGPIDDLPPALLRGEVHAIHHYQHTGDGNYQHQEQP</sequence>
<dbReference type="EMBL" id="CP159872">
    <property type="protein sequence ID" value="XCM82973.1"/>
    <property type="molecule type" value="Genomic_DNA"/>
</dbReference>
<reference evidence="1" key="1">
    <citation type="submission" date="2024-06" db="EMBL/GenBank/DDBJ databases">
        <title>The genome sequences of Kitasatospora sp. strain HUAS MG31.</title>
        <authorList>
            <person name="Mo P."/>
        </authorList>
    </citation>
    <scope>NUCLEOTIDE SEQUENCE</scope>
    <source>
        <strain evidence="1">HUAS MG31</strain>
    </source>
</reference>
<proteinExistence type="predicted"/>